<dbReference type="SMART" id="SM00382">
    <property type="entry name" value="AAA"/>
    <property type="match status" value="1"/>
</dbReference>
<dbReference type="InterPro" id="IPR003593">
    <property type="entry name" value="AAA+_ATPase"/>
</dbReference>
<dbReference type="SUPFAM" id="SSF52540">
    <property type="entry name" value="P-loop containing nucleoside triphosphate hydrolases"/>
    <property type="match status" value="1"/>
</dbReference>
<dbReference type="Gene3D" id="3.40.50.300">
    <property type="entry name" value="P-loop containing nucleotide triphosphate hydrolases"/>
    <property type="match status" value="1"/>
</dbReference>
<dbReference type="GO" id="GO:0015807">
    <property type="term" value="P:L-amino acid transport"/>
    <property type="evidence" value="ECO:0007669"/>
    <property type="project" value="TreeGrafter"/>
</dbReference>
<reference evidence="7" key="2">
    <citation type="submission" date="2020-09" db="EMBL/GenBank/DDBJ databases">
        <authorList>
            <person name="Sun Q."/>
            <person name="Ohkuma M."/>
        </authorList>
    </citation>
    <scope>NUCLEOTIDE SEQUENCE</scope>
    <source>
        <strain evidence="7">JCM 3346</strain>
    </source>
</reference>
<dbReference type="Proteomes" id="UP000610303">
    <property type="component" value="Unassembled WGS sequence"/>
</dbReference>
<gene>
    <name evidence="7" type="ORF">GCM10010196_13490</name>
</gene>
<dbReference type="Pfam" id="PF00005">
    <property type="entry name" value="ABC_tran"/>
    <property type="match status" value="1"/>
</dbReference>
<keyword evidence="8" id="KW-1185">Reference proteome</keyword>
<protein>
    <submittedName>
        <fullName evidence="7">Branched-chain amino acid ABC transporter ATP-binding protein</fullName>
    </submittedName>
</protein>
<dbReference type="PROSITE" id="PS00211">
    <property type="entry name" value="ABC_TRANSPORTER_1"/>
    <property type="match status" value="1"/>
</dbReference>
<dbReference type="RefSeq" id="WP_189084481.1">
    <property type="nucleotide sequence ID" value="NZ_BMRJ01000001.1"/>
</dbReference>
<evidence type="ECO:0000259" key="6">
    <source>
        <dbReference type="PROSITE" id="PS50893"/>
    </source>
</evidence>
<keyword evidence="4 7" id="KW-0067">ATP-binding</keyword>
<evidence type="ECO:0000256" key="4">
    <source>
        <dbReference type="ARBA" id="ARBA00022840"/>
    </source>
</evidence>
<reference evidence="7" key="1">
    <citation type="journal article" date="2014" name="Int. J. Syst. Evol. Microbiol.">
        <title>Complete genome sequence of Corynebacterium casei LMG S-19264T (=DSM 44701T), isolated from a smear-ripened cheese.</title>
        <authorList>
            <consortium name="US DOE Joint Genome Institute (JGI-PGF)"/>
            <person name="Walter F."/>
            <person name="Albersmeier A."/>
            <person name="Kalinowski J."/>
            <person name="Ruckert C."/>
        </authorList>
    </citation>
    <scope>NUCLEOTIDE SEQUENCE</scope>
    <source>
        <strain evidence="7">JCM 3346</strain>
    </source>
</reference>
<dbReference type="GO" id="GO:0005524">
    <property type="term" value="F:ATP binding"/>
    <property type="evidence" value="ECO:0007669"/>
    <property type="project" value="UniProtKB-KW"/>
</dbReference>
<name>A0A918CG73_AGRME</name>
<dbReference type="InterPro" id="IPR003439">
    <property type="entry name" value="ABC_transporter-like_ATP-bd"/>
</dbReference>
<organism evidence="7 8">
    <name type="scientific">Agromyces mediolanus</name>
    <name type="common">Corynebacterium mediolanum</name>
    <dbReference type="NCBI Taxonomy" id="41986"/>
    <lineage>
        <taxon>Bacteria</taxon>
        <taxon>Bacillati</taxon>
        <taxon>Actinomycetota</taxon>
        <taxon>Actinomycetes</taxon>
        <taxon>Micrococcales</taxon>
        <taxon>Microbacteriaceae</taxon>
        <taxon>Agromyces</taxon>
    </lineage>
</organism>
<evidence type="ECO:0000256" key="2">
    <source>
        <dbReference type="ARBA" id="ARBA00022448"/>
    </source>
</evidence>
<evidence type="ECO:0000256" key="1">
    <source>
        <dbReference type="ARBA" id="ARBA00005417"/>
    </source>
</evidence>
<evidence type="ECO:0000313" key="7">
    <source>
        <dbReference type="EMBL" id="GGR21365.1"/>
    </source>
</evidence>
<keyword evidence="3" id="KW-0547">Nucleotide-binding</keyword>
<keyword evidence="2" id="KW-0813">Transport</keyword>
<dbReference type="GO" id="GO:0015658">
    <property type="term" value="F:branched-chain amino acid transmembrane transporter activity"/>
    <property type="evidence" value="ECO:0007669"/>
    <property type="project" value="TreeGrafter"/>
</dbReference>
<dbReference type="InterPro" id="IPR017871">
    <property type="entry name" value="ABC_transporter-like_CS"/>
</dbReference>
<keyword evidence="5" id="KW-0029">Amino-acid transport</keyword>
<evidence type="ECO:0000256" key="5">
    <source>
        <dbReference type="ARBA" id="ARBA00022970"/>
    </source>
</evidence>
<dbReference type="PANTHER" id="PTHR43820">
    <property type="entry name" value="HIGH-AFFINITY BRANCHED-CHAIN AMINO ACID TRANSPORT ATP-BINDING PROTEIN LIVF"/>
    <property type="match status" value="1"/>
</dbReference>
<dbReference type="GO" id="GO:0016887">
    <property type="term" value="F:ATP hydrolysis activity"/>
    <property type="evidence" value="ECO:0007669"/>
    <property type="project" value="InterPro"/>
</dbReference>
<evidence type="ECO:0000313" key="8">
    <source>
        <dbReference type="Proteomes" id="UP000610303"/>
    </source>
</evidence>
<dbReference type="PROSITE" id="PS50893">
    <property type="entry name" value="ABC_TRANSPORTER_2"/>
    <property type="match status" value="1"/>
</dbReference>
<dbReference type="EMBL" id="BMRJ01000001">
    <property type="protein sequence ID" value="GGR21365.1"/>
    <property type="molecule type" value="Genomic_DNA"/>
</dbReference>
<dbReference type="PANTHER" id="PTHR43820:SF4">
    <property type="entry name" value="HIGH-AFFINITY BRANCHED-CHAIN AMINO ACID TRANSPORT ATP-BINDING PROTEIN LIVF"/>
    <property type="match status" value="1"/>
</dbReference>
<evidence type="ECO:0000256" key="3">
    <source>
        <dbReference type="ARBA" id="ARBA00022741"/>
    </source>
</evidence>
<feature type="domain" description="ABC transporter" evidence="6">
    <location>
        <begin position="4"/>
        <end position="229"/>
    </location>
</feature>
<dbReference type="AlphaFoldDB" id="A0A918CG73"/>
<dbReference type="InterPro" id="IPR052156">
    <property type="entry name" value="BCAA_Transport_ATP-bd_LivF"/>
</dbReference>
<proteinExistence type="inferred from homology"/>
<sequence length="233" mass="24328">MSALIIDDIAVSRGAGPVIQGVSFRLEQGRVTALVGPNGAGKTSLLDGISGVAPISAGTIRIDGTPIEKLSRVARAKQGIVHIEQGRAVFPSLTVRENLSLTARTPAEIDAALARFPELEKRIDAPTALLSGGEQQMVVLARAFAARPRFLLIDEMSLGLAPVVFMRLLPIVSEIAEQGVGVLLVEQFTHLALGLAEEALVVASGQVSFQGPAATLREDASLLHRAYLGGAAA</sequence>
<dbReference type="InterPro" id="IPR027417">
    <property type="entry name" value="P-loop_NTPase"/>
</dbReference>
<comment type="caution">
    <text evidence="7">The sequence shown here is derived from an EMBL/GenBank/DDBJ whole genome shotgun (WGS) entry which is preliminary data.</text>
</comment>
<accession>A0A918CG73</accession>
<comment type="similarity">
    <text evidence="1">Belongs to the ABC transporter superfamily.</text>
</comment>